<gene>
    <name evidence="1" type="ORF">FHK98_12255</name>
</gene>
<evidence type="ECO:0000313" key="1">
    <source>
        <dbReference type="EMBL" id="MBA4466271.1"/>
    </source>
</evidence>
<proteinExistence type="predicted"/>
<comment type="caution">
    <text evidence="1">The sequence shown here is derived from an EMBL/GenBank/DDBJ whole genome shotgun (WGS) entry which is preliminary data.</text>
</comment>
<evidence type="ECO:0000313" key="2">
    <source>
        <dbReference type="Proteomes" id="UP000538075"/>
    </source>
</evidence>
<dbReference type="AlphaFoldDB" id="A0A838WKT3"/>
<dbReference type="EMBL" id="VDFG01000819">
    <property type="protein sequence ID" value="MBA4466271.1"/>
    <property type="molecule type" value="Genomic_DNA"/>
</dbReference>
<dbReference type="GO" id="GO:0008168">
    <property type="term" value="F:methyltransferase activity"/>
    <property type="evidence" value="ECO:0007669"/>
    <property type="project" value="UniProtKB-KW"/>
</dbReference>
<dbReference type="PANTHER" id="PTHR43861">
    <property type="entry name" value="TRANS-ACONITATE 2-METHYLTRANSFERASE-RELATED"/>
    <property type="match status" value="1"/>
</dbReference>
<keyword evidence="1" id="KW-0489">Methyltransferase</keyword>
<dbReference type="SUPFAM" id="SSF53335">
    <property type="entry name" value="S-adenosyl-L-methionine-dependent methyltransferases"/>
    <property type="match status" value="1"/>
</dbReference>
<protein>
    <submittedName>
        <fullName evidence="1">Class I SAM-dependent methyltransferase</fullName>
    </submittedName>
</protein>
<organism evidence="1 2">
    <name type="scientific">Cylindrospermopsis raciborskii CS-506_A</name>
    <dbReference type="NCBI Taxonomy" id="2585140"/>
    <lineage>
        <taxon>Bacteria</taxon>
        <taxon>Bacillati</taxon>
        <taxon>Cyanobacteriota</taxon>
        <taxon>Cyanophyceae</taxon>
        <taxon>Nostocales</taxon>
        <taxon>Aphanizomenonaceae</taxon>
        <taxon>Cylindrospermopsis</taxon>
    </lineage>
</organism>
<accession>A0A838WKT3</accession>
<dbReference type="Proteomes" id="UP000538075">
    <property type="component" value="Unassembled WGS sequence"/>
</dbReference>
<dbReference type="Pfam" id="PF13489">
    <property type="entry name" value="Methyltransf_23"/>
    <property type="match status" value="1"/>
</dbReference>
<dbReference type="InterPro" id="IPR029063">
    <property type="entry name" value="SAM-dependent_MTases_sf"/>
</dbReference>
<keyword evidence="1" id="KW-0808">Transferase</keyword>
<dbReference type="Gene3D" id="3.40.50.150">
    <property type="entry name" value="Vaccinia Virus protein VP39"/>
    <property type="match status" value="1"/>
</dbReference>
<name>A0A838WKT3_9CYAN</name>
<dbReference type="CDD" id="cd02440">
    <property type="entry name" value="AdoMet_MTases"/>
    <property type="match status" value="1"/>
</dbReference>
<dbReference type="GO" id="GO:0032259">
    <property type="term" value="P:methylation"/>
    <property type="evidence" value="ECO:0007669"/>
    <property type="project" value="UniProtKB-KW"/>
</dbReference>
<dbReference type="PANTHER" id="PTHR43861:SF6">
    <property type="entry name" value="METHYLTRANSFERASE TYPE 11"/>
    <property type="match status" value="1"/>
</dbReference>
<sequence>MQVDHKFNIQNQQYEFPYHYLPYISKQGYGVRHRILSWGYEYLCYMLHIRNKILELATGSLLDIGCGDGRFSDLLQNTKFKELLGVDLSPKAIKFAEAFNDDSQFKCCDIQIIDRQFDIVTLIETIEHIPDDKIDEFIKAAFYKVKPNGYLLISVPTKNRKLIKKHYRHYDMQLLKSQISCSERDYEIISKEYIFNFKDRLYNCWMKLTNNKYAFVSIKFLDEMIWNRVWNNLRLADEKTGAHLVVLIKVK</sequence>
<reference evidence="1 2" key="1">
    <citation type="journal article" date="2020" name="J. Appl. Phycol.">
        <title>Morphological changes and genome evolution in Raphidiopsis raciborskii CS-506 after 23 years in culture.</title>
        <authorList>
            <person name="Willis A."/>
            <person name="Bent S.J."/>
            <person name="Jameson I.D."/>
        </authorList>
    </citation>
    <scope>NUCLEOTIDE SEQUENCE [LARGE SCALE GENOMIC DNA]</scope>
    <source>
        <strain evidence="1 2">CS-506_A</strain>
    </source>
</reference>